<dbReference type="PANTHER" id="PTHR23416">
    <property type="entry name" value="SIALIC ACID SYNTHASE-RELATED"/>
    <property type="match status" value="1"/>
</dbReference>
<dbReference type="KEGG" id="run:DR864_20795"/>
<dbReference type="RefSeq" id="WP_114068776.1">
    <property type="nucleotide sequence ID" value="NZ_CP030850.1"/>
</dbReference>
<dbReference type="OrthoDB" id="755870at2"/>
<dbReference type="InterPro" id="IPR051159">
    <property type="entry name" value="Hexapeptide_acetyltransf"/>
</dbReference>
<keyword evidence="6" id="KW-1185">Reference proteome</keyword>
<evidence type="ECO:0000256" key="2">
    <source>
        <dbReference type="ARBA" id="ARBA00022679"/>
    </source>
</evidence>
<keyword evidence="2 5" id="KW-0808">Transferase</keyword>
<dbReference type="Gene3D" id="2.160.10.10">
    <property type="entry name" value="Hexapeptide repeat proteins"/>
    <property type="match status" value="1"/>
</dbReference>
<accession>A0A344TMY9</accession>
<evidence type="ECO:0000256" key="3">
    <source>
        <dbReference type="ARBA" id="ARBA00022737"/>
    </source>
</evidence>
<dbReference type="InterPro" id="IPR011004">
    <property type="entry name" value="Trimer_LpxA-like_sf"/>
</dbReference>
<dbReference type="AlphaFoldDB" id="A0A344TMY9"/>
<gene>
    <name evidence="5" type="ORF">DR864_20795</name>
</gene>
<dbReference type="InterPro" id="IPR001451">
    <property type="entry name" value="Hexapep"/>
</dbReference>
<name>A0A344TMY9_9BACT</name>
<protein>
    <submittedName>
        <fullName evidence="5">Acyltransferase</fullName>
    </submittedName>
</protein>
<dbReference type="PANTHER" id="PTHR23416:SF23">
    <property type="entry name" value="ACETYLTRANSFERASE C18B11.09C-RELATED"/>
    <property type="match status" value="1"/>
</dbReference>
<dbReference type="PROSITE" id="PS00101">
    <property type="entry name" value="HEXAPEP_TRANSFERASES"/>
    <property type="match status" value="1"/>
</dbReference>
<organism evidence="5 6">
    <name type="scientific">Runella rosea</name>
    <dbReference type="NCBI Taxonomy" id="2259595"/>
    <lineage>
        <taxon>Bacteria</taxon>
        <taxon>Pseudomonadati</taxon>
        <taxon>Bacteroidota</taxon>
        <taxon>Cytophagia</taxon>
        <taxon>Cytophagales</taxon>
        <taxon>Spirosomataceae</taxon>
        <taxon>Runella</taxon>
    </lineage>
</organism>
<dbReference type="SUPFAM" id="SSF51161">
    <property type="entry name" value="Trimeric LpxA-like enzymes"/>
    <property type="match status" value="1"/>
</dbReference>
<dbReference type="Proteomes" id="UP000251993">
    <property type="component" value="Chromosome"/>
</dbReference>
<keyword evidence="4 5" id="KW-0012">Acyltransferase</keyword>
<dbReference type="GO" id="GO:0008374">
    <property type="term" value="F:O-acyltransferase activity"/>
    <property type="evidence" value="ECO:0007669"/>
    <property type="project" value="TreeGrafter"/>
</dbReference>
<evidence type="ECO:0000313" key="5">
    <source>
        <dbReference type="EMBL" id="AXE20010.1"/>
    </source>
</evidence>
<dbReference type="EMBL" id="CP030850">
    <property type="protein sequence ID" value="AXE20010.1"/>
    <property type="molecule type" value="Genomic_DNA"/>
</dbReference>
<evidence type="ECO:0000256" key="4">
    <source>
        <dbReference type="ARBA" id="ARBA00023315"/>
    </source>
</evidence>
<sequence length="184" mass="21080">MKKTLIELYTAFFAFKDYVFREWIMYIPFYTIRRFFIKQTVRRLGKGGFVMMKAEFRDGKNIEIGDYCFINKYSLLDGRGGKLVVGNNVDIAQEVNIWTLSHDPHDDFHGVVGKDVFIEDYVWIASRATIMPGVRIGRGAVVAAGSIVTKDVPPMAIVAGSPAKVVGQRKSELKYRLDWQPWFK</sequence>
<dbReference type="GO" id="GO:0005829">
    <property type="term" value="C:cytosol"/>
    <property type="evidence" value="ECO:0007669"/>
    <property type="project" value="TreeGrafter"/>
</dbReference>
<evidence type="ECO:0000256" key="1">
    <source>
        <dbReference type="ARBA" id="ARBA00007274"/>
    </source>
</evidence>
<dbReference type="Pfam" id="PF00132">
    <property type="entry name" value="Hexapep"/>
    <property type="match status" value="1"/>
</dbReference>
<comment type="similarity">
    <text evidence="1">Belongs to the transferase hexapeptide repeat family.</text>
</comment>
<reference evidence="5 6" key="1">
    <citation type="submission" date="2018-07" db="EMBL/GenBank/DDBJ databases">
        <title>Genome sequencing of Runella.</title>
        <authorList>
            <person name="Baek M.-G."/>
            <person name="Yi H."/>
        </authorList>
    </citation>
    <scope>NUCLEOTIDE SEQUENCE [LARGE SCALE GENOMIC DNA]</scope>
    <source>
        <strain evidence="5 6">HYN0085</strain>
    </source>
</reference>
<keyword evidence="3" id="KW-0677">Repeat</keyword>
<proteinExistence type="inferred from homology"/>
<evidence type="ECO:0000313" key="6">
    <source>
        <dbReference type="Proteomes" id="UP000251993"/>
    </source>
</evidence>
<dbReference type="InterPro" id="IPR018357">
    <property type="entry name" value="Hexapep_transf_CS"/>
</dbReference>
<dbReference type="CDD" id="cd04647">
    <property type="entry name" value="LbH_MAT_like"/>
    <property type="match status" value="1"/>
</dbReference>